<dbReference type="Proteomes" id="UP001165065">
    <property type="component" value="Unassembled WGS sequence"/>
</dbReference>
<feature type="coiled-coil region" evidence="1">
    <location>
        <begin position="902"/>
        <end position="961"/>
    </location>
</feature>
<feature type="region of interest" description="Disordered" evidence="2">
    <location>
        <begin position="313"/>
        <end position="419"/>
    </location>
</feature>
<feature type="compositionally biased region" description="Polar residues" evidence="2">
    <location>
        <begin position="337"/>
        <end position="348"/>
    </location>
</feature>
<evidence type="ECO:0000256" key="1">
    <source>
        <dbReference type="SAM" id="Coils"/>
    </source>
</evidence>
<accession>A0A9W7GND0</accession>
<feature type="compositionally biased region" description="Basic residues" evidence="2">
    <location>
        <begin position="356"/>
        <end position="365"/>
    </location>
</feature>
<gene>
    <name evidence="3" type="ORF">TrCOL_g4662</name>
</gene>
<dbReference type="OrthoDB" id="10483059at2759"/>
<keyword evidence="4" id="KW-1185">Reference proteome</keyword>
<feature type="coiled-coil region" evidence="1">
    <location>
        <begin position="1248"/>
        <end position="1378"/>
    </location>
</feature>
<proteinExistence type="predicted"/>
<feature type="coiled-coil region" evidence="1">
    <location>
        <begin position="609"/>
        <end position="643"/>
    </location>
</feature>
<protein>
    <submittedName>
        <fullName evidence="3">Uncharacterized protein</fullName>
    </submittedName>
</protein>
<feature type="coiled-coil region" evidence="1">
    <location>
        <begin position="849"/>
        <end position="876"/>
    </location>
</feature>
<feature type="region of interest" description="Disordered" evidence="2">
    <location>
        <begin position="650"/>
        <end position="674"/>
    </location>
</feature>
<name>A0A9W7GND0_9STRA</name>
<reference evidence="4" key="1">
    <citation type="journal article" date="2023" name="Commun. Biol.">
        <title>Genome analysis of Parmales, the sister group of diatoms, reveals the evolutionary specialization of diatoms from phago-mixotrophs to photoautotrophs.</title>
        <authorList>
            <person name="Ban H."/>
            <person name="Sato S."/>
            <person name="Yoshikawa S."/>
            <person name="Yamada K."/>
            <person name="Nakamura Y."/>
            <person name="Ichinomiya M."/>
            <person name="Sato N."/>
            <person name="Blanc-Mathieu R."/>
            <person name="Endo H."/>
            <person name="Kuwata A."/>
            <person name="Ogata H."/>
        </authorList>
    </citation>
    <scope>NUCLEOTIDE SEQUENCE [LARGE SCALE GENOMIC DNA]</scope>
</reference>
<evidence type="ECO:0000256" key="2">
    <source>
        <dbReference type="SAM" id="MobiDB-lite"/>
    </source>
</evidence>
<feature type="coiled-coil region" evidence="1">
    <location>
        <begin position="1000"/>
        <end position="1056"/>
    </location>
</feature>
<feature type="coiled-coil region" evidence="1">
    <location>
        <begin position="457"/>
        <end position="484"/>
    </location>
</feature>
<sequence>METFESSFLKDPRTGVCDCSIACSDLLGLAMWRKEGKDWKVDLGGLSRGKVEQNFGSPAAMSGVVSPEGSRLGSPTYRITLKSFLLAQATEKFLREPLDESLSSPLSTNRPSKEVTAKVLKIIREWHRIDAKAGAALSTKNAQAYYSGVVCTKNCYEVCTKLNEIRASAFGGCNEVKRGKRGRKTQGEDIFLSPSKGTMGEDEALPETVRASITPPSDRLPETIRTARGGSDYGLPPTPLFLKAKTIDNYDSGEDSEISPGGIGGSILATSIVRGSYSEHITGLGDALSCMENNENAPEAKAAVIIEDNDGAEEKEVEKKKILRRKKKTSTMKKKIQSAQRITVSSERPGTAPIPTKKKKKKKANKISSDPMANNVPPQAPPPPSPPPPPRPETPKGAASPATYGTSPQKPSSPPPAINRDAVLNLNRLAELQRKFEYEVKLRADAEANCMIASRTAASLTLELKREKEKVTKAQTQASKAQTSLLAANENLLLSKQHNKEFMSEVEILKEKVRDNTGKAAAAEALLEAERERNKVAKAHNSELKAAIRKLATLKETGEYTPRVNAAINDTSPPPVELPKDTANLQQIKQLKNENIYLRKQVSSEIQCKKELQKVVESQNERLQSTNVTIRNLEGKLKAAESAASIFDEAGEEDKENQSSGSGNSQHPLEVENESLRRELKEVTDCYQASRKNLAVTQKALENTRAINSKTESEMGILNAQLEETKGELEGQAKHHSDMAALLENKVEAAERKAEGVERHYEEVRKGTEVDGRKKLACFRMSMAVMRIAEGGTSGDCRLREAFFSWAFKSASKRGEEIKEDAEIAAVKDREVARKEVARVKREEERGASEKIEAVKKKATDHMNKIKEEMKKLLTSKDSEIAQLKGLVENLNSKLKVAGDDRETLKGRIAELQVQVKAVDAERGREKREKEDTKRKLEDQLSEKEKLCRELGGRVEETERKMAEREESLNSKNSVAIDKALLDLEKALRAEHGKEVCCMEERWKEEMKAEERRRFEAEERGRKEVERVVEGKEKEAKEAEERWKVALEEVKIAEAERRDREVEEGRREAGRMVKDAVEMKEKESKGMVELVAKEWEGKMEKGREELETAWRSKIREVGREWEEELKKQLEKTELGERMKLGEERARSARVAQMAREETEAAWSRRMREEVDKTEMRLKGELKEVEARALREKKELEEGKRAAVMREAEKWEKALGDAVEAGEKRRVEEAEKLKGEYEARGEEGRKRVADAAKKAIEEARRRFLDCKAEMERKAGEVEVLGGAVERLEGELKVAKEEKEEVEGRVVDMMGDLERMGRREKVNMGSERRMEEEIKKLQAEVEEERNEGKKKFAEGVAKGLEERKREARTLEDKLKEKEVGWENEKATLVEGLEGWKERGRVWGEQAEVLDREILELRGEREKMIADNKALAEGMGRARAEAERWEGEREETRKKLAKVKKEGERAVREVRVEMGVEMEERLKEAVELGVKETSRRVEAEKEGRVRAEERFRMEMERWEGERRGLEGRVEEGERRFGESERTLGRVGVLLGVLGGLGGLGGREEEEEEEEVEDRGRKLREEYDGLVRKIQERVEKGREIGEMIQECENKIAQHGKDGGSLSPGGTMSLSHVKIKRRLNEELEGFLVEIDKNRKMVKKMNLEVVKLLERRIQVEAVGRGRERKRGESLGEKMKRVGEVVRELREVVVVEKKS</sequence>
<feature type="coiled-coil region" evidence="1">
    <location>
        <begin position="1404"/>
        <end position="1466"/>
    </location>
</feature>
<evidence type="ECO:0000313" key="4">
    <source>
        <dbReference type="Proteomes" id="UP001165065"/>
    </source>
</evidence>
<feature type="compositionally biased region" description="Polar residues" evidence="2">
    <location>
        <begin position="658"/>
        <end position="667"/>
    </location>
</feature>
<keyword evidence="1" id="KW-0175">Coiled coil</keyword>
<feature type="coiled-coil region" evidence="1">
    <location>
        <begin position="1558"/>
        <end position="1585"/>
    </location>
</feature>
<dbReference type="EMBL" id="BRYA01000351">
    <property type="protein sequence ID" value="GMI47603.1"/>
    <property type="molecule type" value="Genomic_DNA"/>
</dbReference>
<feature type="compositionally biased region" description="Basic residues" evidence="2">
    <location>
        <begin position="321"/>
        <end position="336"/>
    </location>
</feature>
<organism evidence="3 4">
    <name type="scientific">Triparma columacea</name>
    <dbReference type="NCBI Taxonomy" id="722753"/>
    <lineage>
        <taxon>Eukaryota</taxon>
        <taxon>Sar</taxon>
        <taxon>Stramenopiles</taxon>
        <taxon>Ochrophyta</taxon>
        <taxon>Bolidophyceae</taxon>
        <taxon>Parmales</taxon>
        <taxon>Triparmaceae</taxon>
        <taxon>Triparma</taxon>
    </lineage>
</organism>
<feature type="compositionally biased region" description="Pro residues" evidence="2">
    <location>
        <begin position="378"/>
        <end position="392"/>
    </location>
</feature>
<feature type="coiled-coil region" evidence="1">
    <location>
        <begin position="527"/>
        <end position="557"/>
    </location>
</feature>
<feature type="coiled-coil region" evidence="1">
    <location>
        <begin position="1167"/>
        <end position="1201"/>
    </location>
</feature>
<evidence type="ECO:0000313" key="3">
    <source>
        <dbReference type="EMBL" id="GMI47603.1"/>
    </source>
</evidence>
<comment type="caution">
    <text evidence="3">The sequence shown here is derived from an EMBL/GenBank/DDBJ whole genome shotgun (WGS) entry which is preliminary data.</text>
</comment>